<evidence type="ECO:0000313" key="2">
    <source>
        <dbReference type="EMBL" id="VFR43095.1"/>
    </source>
</evidence>
<organism evidence="2">
    <name type="scientific">plant metagenome</name>
    <dbReference type="NCBI Taxonomy" id="1297885"/>
    <lineage>
        <taxon>unclassified sequences</taxon>
        <taxon>metagenomes</taxon>
        <taxon>organismal metagenomes</taxon>
    </lineage>
</organism>
<evidence type="ECO:0000256" key="1">
    <source>
        <dbReference type="SAM" id="MobiDB-lite"/>
    </source>
</evidence>
<proteinExistence type="predicted"/>
<name>A0A484QZD4_9ZZZZ</name>
<dbReference type="AlphaFoldDB" id="A0A484QZD4"/>
<sequence>MRHGARPRVSGGRSLHGSSCARNRQASKVPASCGMFGTVCCCITEDCDASRFVPSGRAFLSGASPCQPQHLVAVTSVGTNSSGVSVTSSTNFRRAGERGCY</sequence>
<accession>A0A484QZD4</accession>
<feature type="region of interest" description="Disordered" evidence="1">
    <location>
        <begin position="1"/>
        <end position="28"/>
    </location>
</feature>
<reference evidence="2" key="1">
    <citation type="submission" date="2019-03" db="EMBL/GenBank/DDBJ databases">
        <authorList>
            <person name="Danneels B."/>
        </authorList>
    </citation>
    <scope>NUCLEOTIDE SEQUENCE</scope>
</reference>
<feature type="compositionally biased region" description="Polar residues" evidence="1">
    <location>
        <begin position="16"/>
        <end position="26"/>
    </location>
</feature>
<gene>
    <name evidence="2" type="ORF">BER2_0748</name>
</gene>
<dbReference type="EMBL" id="CAADIH010000014">
    <property type="protein sequence ID" value="VFR43095.1"/>
    <property type="molecule type" value="Genomic_DNA"/>
</dbReference>
<protein>
    <submittedName>
        <fullName evidence="2">Uncharacterized protein</fullName>
    </submittedName>
</protein>